<organism evidence="2 3">
    <name type="scientific">Panagrolaimus davidi</name>
    <dbReference type="NCBI Taxonomy" id="227884"/>
    <lineage>
        <taxon>Eukaryota</taxon>
        <taxon>Metazoa</taxon>
        <taxon>Ecdysozoa</taxon>
        <taxon>Nematoda</taxon>
        <taxon>Chromadorea</taxon>
        <taxon>Rhabditida</taxon>
        <taxon>Tylenchina</taxon>
        <taxon>Panagrolaimomorpha</taxon>
        <taxon>Panagrolaimoidea</taxon>
        <taxon>Panagrolaimidae</taxon>
        <taxon>Panagrolaimus</taxon>
    </lineage>
</organism>
<dbReference type="WBParaSite" id="PDA_v2.g11030.t1">
    <property type="protein sequence ID" value="PDA_v2.g11030.t1"/>
    <property type="gene ID" value="PDA_v2.g11030"/>
</dbReference>
<feature type="signal peptide" evidence="1">
    <location>
        <begin position="1"/>
        <end position="22"/>
    </location>
</feature>
<keyword evidence="1" id="KW-0732">Signal</keyword>
<evidence type="ECO:0000256" key="1">
    <source>
        <dbReference type="SAM" id="SignalP"/>
    </source>
</evidence>
<accession>A0A914P1E3</accession>
<sequence length="81" mass="9261">MLLSNVIKVFLLHTFFVRYVYARYPFISSQFITYNETGAQLCGSFTWIPLSPPKNNCDKTSNPFRSYPGIVSTVELVVGFK</sequence>
<protein>
    <submittedName>
        <fullName evidence="3">Secreted protein</fullName>
    </submittedName>
</protein>
<dbReference type="Proteomes" id="UP000887578">
    <property type="component" value="Unplaced"/>
</dbReference>
<evidence type="ECO:0000313" key="2">
    <source>
        <dbReference type="Proteomes" id="UP000887578"/>
    </source>
</evidence>
<proteinExistence type="predicted"/>
<dbReference type="AlphaFoldDB" id="A0A914P1E3"/>
<evidence type="ECO:0000313" key="3">
    <source>
        <dbReference type="WBParaSite" id="PDA_v2.g11030.t1"/>
    </source>
</evidence>
<reference evidence="3" key="1">
    <citation type="submission" date="2022-11" db="UniProtKB">
        <authorList>
            <consortium name="WormBaseParasite"/>
        </authorList>
    </citation>
    <scope>IDENTIFICATION</scope>
</reference>
<name>A0A914P1E3_9BILA</name>
<keyword evidence="2" id="KW-1185">Reference proteome</keyword>
<feature type="chain" id="PRO_5037847351" evidence="1">
    <location>
        <begin position="23"/>
        <end position="81"/>
    </location>
</feature>